<dbReference type="InterPro" id="IPR013325">
    <property type="entry name" value="RNA_pol_sigma_r2"/>
</dbReference>
<keyword evidence="5" id="KW-0804">Transcription</keyword>
<protein>
    <submittedName>
        <fullName evidence="8">Sigma-70 family RNA polymerase sigma factor</fullName>
    </submittedName>
</protein>
<evidence type="ECO:0000256" key="4">
    <source>
        <dbReference type="ARBA" id="ARBA00023125"/>
    </source>
</evidence>
<dbReference type="GO" id="GO:0003677">
    <property type="term" value="F:DNA binding"/>
    <property type="evidence" value="ECO:0007669"/>
    <property type="project" value="UniProtKB-KW"/>
</dbReference>
<dbReference type="SUPFAM" id="SSF88946">
    <property type="entry name" value="Sigma2 domain of RNA polymerase sigma factors"/>
    <property type="match status" value="1"/>
</dbReference>
<dbReference type="RefSeq" id="WP_168740078.1">
    <property type="nucleotide sequence ID" value="NZ_JABAHZ010000004.1"/>
</dbReference>
<dbReference type="Proteomes" id="UP000552864">
    <property type="component" value="Unassembled WGS sequence"/>
</dbReference>
<dbReference type="InterPro" id="IPR036388">
    <property type="entry name" value="WH-like_DNA-bd_sf"/>
</dbReference>
<comment type="similarity">
    <text evidence="1">Belongs to the sigma-70 factor family. ECF subfamily.</text>
</comment>
<evidence type="ECO:0000256" key="2">
    <source>
        <dbReference type="ARBA" id="ARBA00023015"/>
    </source>
</evidence>
<evidence type="ECO:0000313" key="8">
    <source>
        <dbReference type="EMBL" id="NLR80399.1"/>
    </source>
</evidence>
<dbReference type="GO" id="GO:0016987">
    <property type="term" value="F:sigma factor activity"/>
    <property type="evidence" value="ECO:0007669"/>
    <property type="project" value="UniProtKB-KW"/>
</dbReference>
<keyword evidence="2" id="KW-0805">Transcription regulation</keyword>
<name>A0A847SSL1_9BACT</name>
<evidence type="ECO:0000259" key="6">
    <source>
        <dbReference type="Pfam" id="PF04542"/>
    </source>
</evidence>
<evidence type="ECO:0000256" key="1">
    <source>
        <dbReference type="ARBA" id="ARBA00010641"/>
    </source>
</evidence>
<dbReference type="Pfam" id="PF08281">
    <property type="entry name" value="Sigma70_r4_2"/>
    <property type="match status" value="1"/>
</dbReference>
<dbReference type="InterPro" id="IPR039425">
    <property type="entry name" value="RNA_pol_sigma-70-like"/>
</dbReference>
<dbReference type="GO" id="GO:0006352">
    <property type="term" value="P:DNA-templated transcription initiation"/>
    <property type="evidence" value="ECO:0007669"/>
    <property type="project" value="InterPro"/>
</dbReference>
<evidence type="ECO:0000256" key="3">
    <source>
        <dbReference type="ARBA" id="ARBA00023082"/>
    </source>
</evidence>
<gene>
    <name evidence="8" type="ORF">HGH91_17345</name>
</gene>
<dbReference type="AlphaFoldDB" id="A0A847SSL1"/>
<evidence type="ECO:0000313" key="9">
    <source>
        <dbReference type="Proteomes" id="UP000552864"/>
    </source>
</evidence>
<dbReference type="PANTHER" id="PTHR43133">
    <property type="entry name" value="RNA POLYMERASE ECF-TYPE SIGMA FACTO"/>
    <property type="match status" value="1"/>
</dbReference>
<keyword evidence="9" id="KW-1185">Reference proteome</keyword>
<organism evidence="8 9">
    <name type="scientific">Chitinophaga eiseniae</name>
    <dbReference type="NCBI Taxonomy" id="634771"/>
    <lineage>
        <taxon>Bacteria</taxon>
        <taxon>Pseudomonadati</taxon>
        <taxon>Bacteroidota</taxon>
        <taxon>Chitinophagia</taxon>
        <taxon>Chitinophagales</taxon>
        <taxon>Chitinophagaceae</taxon>
        <taxon>Chitinophaga</taxon>
    </lineage>
</organism>
<evidence type="ECO:0000259" key="7">
    <source>
        <dbReference type="Pfam" id="PF08281"/>
    </source>
</evidence>
<dbReference type="Gene3D" id="1.10.1740.10">
    <property type="match status" value="1"/>
</dbReference>
<reference evidence="8 9" key="1">
    <citation type="submission" date="2020-04" db="EMBL/GenBank/DDBJ databases">
        <authorList>
            <person name="Yin C."/>
        </authorList>
    </citation>
    <scope>NUCLEOTIDE SEQUENCE [LARGE SCALE GENOMIC DNA]</scope>
    <source>
        <strain evidence="8 9">Ak56</strain>
    </source>
</reference>
<keyword evidence="4" id="KW-0238">DNA-binding</keyword>
<comment type="caution">
    <text evidence="8">The sequence shown here is derived from an EMBL/GenBank/DDBJ whole genome shotgun (WGS) entry which is preliminary data.</text>
</comment>
<evidence type="ECO:0000256" key="5">
    <source>
        <dbReference type="ARBA" id="ARBA00023163"/>
    </source>
</evidence>
<feature type="domain" description="RNA polymerase sigma-70 region 2" evidence="6">
    <location>
        <begin position="16"/>
        <end position="82"/>
    </location>
</feature>
<dbReference type="InterPro" id="IPR013324">
    <property type="entry name" value="RNA_pol_sigma_r3/r4-like"/>
</dbReference>
<dbReference type="EMBL" id="JABAHZ010000004">
    <property type="protein sequence ID" value="NLR80399.1"/>
    <property type="molecule type" value="Genomic_DNA"/>
</dbReference>
<dbReference type="CDD" id="cd06171">
    <property type="entry name" value="Sigma70_r4"/>
    <property type="match status" value="1"/>
</dbReference>
<keyword evidence="3" id="KW-0731">Sigma factor</keyword>
<dbReference type="InterPro" id="IPR014284">
    <property type="entry name" value="RNA_pol_sigma-70_dom"/>
</dbReference>
<dbReference type="InterPro" id="IPR013249">
    <property type="entry name" value="RNA_pol_sigma70_r4_t2"/>
</dbReference>
<sequence>MSDTALYDKELVFTRLYHASRDRLYNYLRNYTHDDHLLKDLMQQCYLKIWERIDHIYDVENALPLLKIIARRQLIDVIRKRMKEDTAWLETVKEEAEQLLTIPPESTLHPLVALDTAISQLPDNCREVYLLHREKGLSYREISFRMSISVSMVEKHMSKAIRLLKRDLLTNPELLLVLVAVNKLL</sequence>
<accession>A0A847SSL1</accession>
<proteinExistence type="inferred from homology"/>
<dbReference type="NCBIfam" id="TIGR02937">
    <property type="entry name" value="sigma70-ECF"/>
    <property type="match status" value="1"/>
</dbReference>
<dbReference type="SUPFAM" id="SSF88659">
    <property type="entry name" value="Sigma3 and sigma4 domains of RNA polymerase sigma factors"/>
    <property type="match status" value="1"/>
</dbReference>
<dbReference type="PANTHER" id="PTHR43133:SF8">
    <property type="entry name" value="RNA POLYMERASE SIGMA FACTOR HI_1459-RELATED"/>
    <property type="match status" value="1"/>
</dbReference>
<dbReference type="InterPro" id="IPR007627">
    <property type="entry name" value="RNA_pol_sigma70_r2"/>
</dbReference>
<dbReference type="Gene3D" id="1.10.10.10">
    <property type="entry name" value="Winged helix-like DNA-binding domain superfamily/Winged helix DNA-binding domain"/>
    <property type="match status" value="1"/>
</dbReference>
<dbReference type="Pfam" id="PF04542">
    <property type="entry name" value="Sigma70_r2"/>
    <property type="match status" value="1"/>
</dbReference>
<feature type="domain" description="RNA polymerase sigma factor 70 region 4 type 2" evidence="7">
    <location>
        <begin position="112"/>
        <end position="163"/>
    </location>
</feature>